<keyword evidence="7" id="KW-1185">Reference proteome</keyword>
<reference evidence="6 7" key="1">
    <citation type="submission" date="2022-01" db="EMBL/GenBank/DDBJ databases">
        <title>A chromosomal length assembly of Cordylochernes scorpioides.</title>
        <authorList>
            <person name="Zeh D."/>
            <person name="Zeh J."/>
        </authorList>
    </citation>
    <scope>NUCLEOTIDE SEQUENCE [LARGE SCALE GENOMIC DNA]</scope>
    <source>
        <strain evidence="6">IN4F17</strain>
        <tissue evidence="6">Whole Body</tissue>
    </source>
</reference>
<dbReference type="SUPFAM" id="SSF56672">
    <property type="entry name" value="DNA/RNA polymerases"/>
    <property type="match status" value="1"/>
</dbReference>
<dbReference type="Gene3D" id="1.10.340.70">
    <property type="match status" value="1"/>
</dbReference>
<evidence type="ECO:0000259" key="3">
    <source>
        <dbReference type="Pfam" id="PF00078"/>
    </source>
</evidence>
<feature type="compositionally biased region" description="Basic and acidic residues" evidence="2">
    <location>
        <begin position="619"/>
        <end position="630"/>
    </location>
</feature>
<dbReference type="EMBL" id="CP092876">
    <property type="protein sequence ID" value="UYV77155.1"/>
    <property type="molecule type" value="Genomic_DNA"/>
</dbReference>
<feature type="region of interest" description="Disordered" evidence="2">
    <location>
        <begin position="616"/>
        <end position="690"/>
    </location>
</feature>
<feature type="domain" description="DUF7041" evidence="5">
    <location>
        <begin position="28"/>
        <end position="98"/>
    </location>
</feature>
<dbReference type="PANTHER" id="PTHR37984:SF5">
    <property type="entry name" value="PROTEIN NYNRIN-LIKE"/>
    <property type="match status" value="1"/>
</dbReference>
<sequence>MHDATMEHPEGPTSMATCQISKLAFHAPPFWPNDVELRISQLEDAFGLAEISRDKTKFQATVTNLDQPTFTYVENIKIAAPPWWKARLLQRLSQSIQANTINSTPNSGHKGRSRSISETSLSKLAEMAENILEATLQTVSAVDQPTTGHSAEAHRQQITQIQDLHTQIKALKSSMDTPHNRFPNAKDPTRNTKRNSEAYCYHIKFVAQARKCPRQCNFKPFHLIPKKDGLLRPCGDYRKLNAATIPDRYSVSNIMDFVSHLHASLLSLCNAAQIFQWHINKVPQRLDFAYAYIDDILIASDSDNQHVSHLQQLSGRLRDYGLTINKTKCIFGQTSVKFLGFIITNAGILLDPQRVQAIKDIPIPDTVGKLQPFLGMFNFYQRCLSNVANIQAPLYAMVEGHKIGIKHFRHLLEGRQFPVYMNHKHLAYAFQKYLDKALARKCQHLDFNGQFTTKIRHLSVCENVPADFLSRVELISHLQPYDLKSLAKAQAVDKELQALLTLENRSSLQLEKTKPRPFVPASCRRIIFSAYHNLSHPGVRATTRMATAHYVWPAVKKDCALWTHACHCCQVFKTTRHTRTPLRSLVPRREVQDIIAKTVANAFISVWISRFGVPSKVTTDQDRSENEQRWRNKPTIPTKRPSNLSPKIFTEETPPQGTSADPLTARQRREQADRANDSPEIPSSHGNRAE</sequence>
<evidence type="ECO:0000313" key="6">
    <source>
        <dbReference type="EMBL" id="UYV77155.1"/>
    </source>
</evidence>
<dbReference type="InterPro" id="IPR041588">
    <property type="entry name" value="Integrase_H2C2"/>
</dbReference>
<gene>
    <name evidence="6" type="ORF">LAZ67_14003460</name>
</gene>
<feature type="compositionally biased region" description="Basic and acidic residues" evidence="2">
    <location>
        <begin position="667"/>
        <end position="677"/>
    </location>
</feature>
<proteinExistence type="predicted"/>
<dbReference type="Pfam" id="PF23055">
    <property type="entry name" value="DUF7041"/>
    <property type="match status" value="1"/>
</dbReference>
<dbReference type="InterPro" id="IPR043128">
    <property type="entry name" value="Rev_trsase/Diguanyl_cyclase"/>
</dbReference>
<evidence type="ECO:0000256" key="1">
    <source>
        <dbReference type="ARBA" id="ARBA00012493"/>
    </source>
</evidence>
<dbReference type="Proteomes" id="UP001235939">
    <property type="component" value="Chromosome 14"/>
</dbReference>
<dbReference type="Pfam" id="PF00078">
    <property type="entry name" value="RVT_1"/>
    <property type="match status" value="1"/>
</dbReference>
<dbReference type="CDD" id="cd01647">
    <property type="entry name" value="RT_LTR"/>
    <property type="match status" value="1"/>
</dbReference>
<evidence type="ECO:0000259" key="5">
    <source>
        <dbReference type="Pfam" id="PF23055"/>
    </source>
</evidence>
<dbReference type="EC" id="2.7.7.49" evidence="1"/>
<dbReference type="InterPro" id="IPR043502">
    <property type="entry name" value="DNA/RNA_pol_sf"/>
</dbReference>
<evidence type="ECO:0000259" key="4">
    <source>
        <dbReference type="Pfam" id="PF17921"/>
    </source>
</evidence>
<feature type="domain" description="Reverse transcriptase" evidence="3">
    <location>
        <begin position="270"/>
        <end position="343"/>
    </location>
</feature>
<organism evidence="6 7">
    <name type="scientific">Cordylochernes scorpioides</name>
    <dbReference type="NCBI Taxonomy" id="51811"/>
    <lineage>
        <taxon>Eukaryota</taxon>
        <taxon>Metazoa</taxon>
        <taxon>Ecdysozoa</taxon>
        <taxon>Arthropoda</taxon>
        <taxon>Chelicerata</taxon>
        <taxon>Arachnida</taxon>
        <taxon>Pseudoscorpiones</taxon>
        <taxon>Cheliferoidea</taxon>
        <taxon>Chernetidae</taxon>
        <taxon>Cordylochernes</taxon>
    </lineage>
</organism>
<dbReference type="InterPro" id="IPR050951">
    <property type="entry name" value="Retrovirus_Pol_polyprotein"/>
</dbReference>
<dbReference type="InterPro" id="IPR055469">
    <property type="entry name" value="DUF7041"/>
</dbReference>
<dbReference type="Gene3D" id="3.30.70.270">
    <property type="match status" value="3"/>
</dbReference>
<dbReference type="PANTHER" id="PTHR37984">
    <property type="entry name" value="PROTEIN CBG26694"/>
    <property type="match status" value="1"/>
</dbReference>
<protein>
    <recommendedName>
        <fullName evidence="1">RNA-directed DNA polymerase</fullName>
        <ecNumber evidence="1">2.7.7.49</ecNumber>
    </recommendedName>
</protein>
<feature type="domain" description="Integrase zinc-binding" evidence="4">
    <location>
        <begin position="519"/>
        <end position="574"/>
    </location>
</feature>
<dbReference type="Pfam" id="PF17921">
    <property type="entry name" value="Integrase_H2C2"/>
    <property type="match status" value="1"/>
</dbReference>
<evidence type="ECO:0000313" key="7">
    <source>
        <dbReference type="Proteomes" id="UP001235939"/>
    </source>
</evidence>
<dbReference type="InterPro" id="IPR000477">
    <property type="entry name" value="RT_dom"/>
</dbReference>
<accession>A0ABY6L7N5</accession>
<dbReference type="Gene3D" id="3.10.10.10">
    <property type="entry name" value="HIV Type 1 Reverse Transcriptase, subunit A, domain 1"/>
    <property type="match status" value="1"/>
</dbReference>
<evidence type="ECO:0000256" key="2">
    <source>
        <dbReference type="SAM" id="MobiDB-lite"/>
    </source>
</evidence>
<name>A0ABY6L7N5_9ARAC</name>